<gene>
    <name evidence="2" type="ORF">GCM10012280_24440</name>
</gene>
<proteinExistence type="predicted"/>
<feature type="region of interest" description="Disordered" evidence="1">
    <location>
        <begin position="1"/>
        <end position="21"/>
    </location>
</feature>
<keyword evidence="3" id="KW-1185">Reference proteome</keyword>
<dbReference type="Proteomes" id="UP000641932">
    <property type="component" value="Unassembled WGS sequence"/>
</dbReference>
<protein>
    <submittedName>
        <fullName evidence="2">Uncharacterized protein</fullName>
    </submittedName>
</protein>
<dbReference type="EMBL" id="BMMS01000009">
    <property type="protein sequence ID" value="GGO86990.1"/>
    <property type="molecule type" value="Genomic_DNA"/>
</dbReference>
<reference evidence="2" key="2">
    <citation type="submission" date="2020-09" db="EMBL/GenBank/DDBJ databases">
        <authorList>
            <person name="Sun Q."/>
            <person name="Zhou Y."/>
        </authorList>
    </citation>
    <scope>NUCLEOTIDE SEQUENCE</scope>
    <source>
        <strain evidence="2">CGMCC 4.7201</strain>
    </source>
</reference>
<accession>A0A917ZQ06</accession>
<organism evidence="2 3">
    <name type="scientific">Wenjunlia tyrosinilytica</name>
    <dbReference type="NCBI Taxonomy" id="1544741"/>
    <lineage>
        <taxon>Bacteria</taxon>
        <taxon>Bacillati</taxon>
        <taxon>Actinomycetota</taxon>
        <taxon>Actinomycetes</taxon>
        <taxon>Kitasatosporales</taxon>
        <taxon>Streptomycetaceae</taxon>
        <taxon>Wenjunlia</taxon>
    </lineage>
</organism>
<evidence type="ECO:0000256" key="1">
    <source>
        <dbReference type="SAM" id="MobiDB-lite"/>
    </source>
</evidence>
<dbReference type="AlphaFoldDB" id="A0A917ZQ06"/>
<sequence length="56" mass="6053">MNRPPVPRVRGSTAVTGTHNRPRHLVGSALRAIGIFAETAFRVTVLGSEGVKYSTY</sequence>
<evidence type="ECO:0000313" key="3">
    <source>
        <dbReference type="Proteomes" id="UP000641932"/>
    </source>
</evidence>
<name>A0A917ZQ06_9ACTN</name>
<evidence type="ECO:0000313" key="2">
    <source>
        <dbReference type="EMBL" id="GGO86990.1"/>
    </source>
</evidence>
<reference evidence="2" key="1">
    <citation type="journal article" date="2014" name="Int. J. Syst. Evol. Microbiol.">
        <title>Complete genome sequence of Corynebacterium casei LMG S-19264T (=DSM 44701T), isolated from a smear-ripened cheese.</title>
        <authorList>
            <consortium name="US DOE Joint Genome Institute (JGI-PGF)"/>
            <person name="Walter F."/>
            <person name="Albersmeier A."/>
            <person name="Kalinowski J."/>
            <person name="Ruckert C."/>
        </authorList>
    </citation>
    <scope>NUCLEOTIDE SEQUENCE</scope>
    <source>
        <strain evidence="2">CGMCC 4.7201</strain>
    </source>
</reference>
<comment type="caution">
    <text evidence="2">The sequence shown here is derived from an EMBL/GenBank/DDBJ whole genome shotgun (WGS) entry which is preliminary data.</text>
</comment>